<gene>
    <name evidence="1" type="ORF">NYG90_10155</name>
</gene>
<sequence length="290" mass="32760">MAAAIALGILQKRIFLSICSIQTQIPPPPREIPKPASPRFIAIKLTRNFGHQAALLAGLQYALGKYDCTISIDCDLQQDEEKLKDFIEKFINGADVVLGVRNDRQSDSVFKKYSALFFYKLMGIFGVRIVKNHADYRLLSHKAMQALSHYRESNFFLRAIVLDMGLKQDIVCFDVKPRFAGESKYSLRKMLSFAWSGITSFSIMPLRFVSAMGAMLFILSILFGFYTLWVKLCTEQAVQGWTSLAVLLCFLSGVQLLSLGIIGEYIGKAYQEIKSRPKYHIDTILDIEKA</sequence>
<reference evidence="1 2" key="1">
    <citation type="journal article" date="2023" name="Microorganisms">
        <title>Isolation and Genomic Characteristics of Cat-Borne Campylobacter felis sp. nov. and Sheep-Borne Campylobacter ovis sp. nov.</title>
        <authorList>
            <person name="Wang H."/>
            <person name="Li Y."/>
            <person name="Gu Y."/>
            <person name="Zhou G."/>
            <person name="Chen X."/>
            <person name="Zhang X."/>
            <person name="Shao Z."/>
            <person name="Zhang J."/>
            <person name="Zhang M."/>
        </authorList>
    </citation>
    <scope>NUCLEOTIDE SEQUENCE [LARGE SCALE GENOMIC DNA]</scope>
    <source>
        <strain evidence="1 2">XJK30-2</strain>
    </source>
</reference>
<evidence type="ECO:0000313" key="1">
    <source>
        <dbReference type="EMBL" id="MDL0083020.1"/>
    </source>
</evidence>
<evidence type="ECO:0000313" key="2">
    <source>
        <dbReference type="Proteomes" id="UP001173802"/>
    </source>
</evidence>
<accession>A0ACC6FVT8</accession>
<comment type="caution">
    <text evidence="1">The sequence shown here is derived from an EMBL/GenBank/DDBJ whole genome shotgun (WGS) entry which is preliminary data.</text>
</comment>
<keyword evidence="1" id="KW-0808">Transferase</keyword>
<dbReference type="EC" id="2.4.-.-" evidence="1"/>
<organism evidence="1 2">
    <name type="scientific">Helicobacter zhangjianzhongii</name>
    <dbReference type="NCBI Taxonomy" id="2974574"/>
    <lineage>
        <taxon>Bacteria</taxon>
        <taxon>Pseudomonadati</taxon>
        <taxon>Campylobacterota</taxon>
        <taxon>Epsilonproteobacteria</taxon>
        <taxon>Campylobacterales</taxon>
        <taxon>Helicobacteraceae</taxon>
        <taxon>Helicobacter</taxon>
    </lineage>
</organism>
<name>A0ACC6FVT8_9HELI</name>
<keyword evidence="1" id="KW-0328">Glycosyltransferase</keyword>
<keyword evidence="2" id="KW-1185">Reference proteome</keyword>
<dbReference type="EMBL" id="JANURN010000014">
    <property type="protein sequence ID" value="MDL0083020.1"/>
    <property type="molecule type" value="Genomic_DNA"/>
</dbReference>
<proteinExistence type="predicted"/>
<protein>
    <submittedName>
        <fullName evidence="1">Glycosyltransferase</fullName>
        <ecNumber evidence="1">2.4.-.-</ecNumber>
    </submittedName>
</protein>
<dbReference type="Proteomes" id="UP001173802">
    <property type="component" value="Unassembled WGS sequence"/>
</dbReference>